<organism evidence="2">
    <name type="scientific">Enterococcus faecium</name>
    <name type="common">Streptococcus faecium</name>
    <dbReference type="NCBI Taxonomy" id="1352"/>
    <lineage>
        <taxon>Bacteria</taxon>
        <taxon>Bacillati</taxon>
        <taxon>Bacillota</taxon>
        <taxon>Bacilli</taxon>
        <taxon>Lactobacillales</taxon>
        <taxon>Enterococcaceae</taxon>
        <taxon>Enterococcus</taxon>
    </lineage>
</organism>
<evidence type="ECO:0000256" key="1">
    <source>
        <dbReference type="SAM" id="Phobius"/>
    </source>
</evidence>
<dbReference type="AlphaFoldDB" id="Q0PHX4"/>
<keyword evidence="2" id="KW-0614">Plasmid</keyword>
<keyword evidence="1" id="KW-1133">Transmembrane helix</keyword>
<name>Q0PHX4_ENTFC</name>
<protein>
    <submittedName>
        <fullName evidence="2">EntQC</fullName>
    </submittedName>
</protein>
<geneLocation type="plasmid" evidence="2">
    <name>pCIZ2</name>
</geneLocation>
<feature type="transmembrane region" description="Helical" evidence="1">
    <location>
        <begin position="30"/>
        <end position="51"/>
    </location>
</feature>
<gene>
    <name evidence="2" type="primary">entqC</name>
</gene>
<reference evidence="2" key="1">
    <citation type="journal article" date="2006" name="Appl. Environ. Microbiol.">
        <title>Complete sequence of the enterocin Q-encoding plasmid pCIZ2 from the multiple bacteriocin producer Enterococcus faecium L50 and genetic characterization of enterocin Q production and immunity.</title>
        <authorList>
            <person name="Criado R."/>
            <person name="Diep D.B."/>
            <person name="Aakra A."/>
            <person name="Gutierrez J."/>
            <person name="Nes I.F."/>
            <person name="Hernandez P.E."/>
            <person name="Cintas L.M."/>
        </authorList>
    </citation>
    <scope>NUCLEOTIDE SEQUENCE</scope>
    <source>
        <strain evidence="2">L50</strain>
        <plasmid evidence="2">pCIZ2</plasmid>
    </source>
</reference>
<keyword evidence="1" id="KW-0472">Membrane</keyword>
<proteinExistence type="predicted"/>
<evidence type="ECO:0000313" key="2">
    <source>
        <dbReference type="EMBL" id="ABG78630.1"/>
    </source>
</evidence>
<dbReference type="EMBL" id="DQ832184">
    <property type="protein sequence ID" value="ABG78630.1"/>
    <property type="molecule type" value="Genomic_DNA"/>
</dbReference>
<accession>Q0PHX4</accession>
<feature type="transmembrane region" description="Helical" evidence="1">
    <location>
        <begin position="6"/>
        <end position="23"/>
    </location>
</feature>
<sequence length="67" mass="7700">MLILSVIFLIIFILVATYLIKLIKINEKKVLLSLYLIVVVFVVLFSVWFILSGNASNYKIYYGPTTI</sequence>
<keyword evidence="1" id="KW-0812">Transmembrane</keyword>